<dbReference type="InterPro" id="IPR036165">
    <property type="entry name" value="YefM-like_sf"/>
</dbReference>
<evidence type="ECO:0000256" key="1">
    <source>
        <dbReference type="ARBA" id="ARBA00009981"/>
    </source>
</evidence>
<proteinExistence type="inferred from homology"/>
<reference evidence="3 4" key="2">
    <citation type="journal article" date="2011" name="ISME J.">
        <title>RNA-seq reveals cooperative metabolic interactions between two termite-gut spirochete species in co-culture.</title>
        <authorList>
            <person name="Rosenthal A.Z."/>
            <person name="Matson E.G."/>
            <person name="Eldar A."/>
            <person name="Leadbetter J.R."/>
        </authorList>
    </citation>
    <scope>NUCLEOTIDE SEQUENCE [LARGE SCALE GENOMIC DNA]</scope>
    <source>
        <strain evidence="4">ATCC BAA-887 / DSM 12427 / ZAS-2</strain>
    </source>
</reference>
<evidence type="ECO:0000256" key="2">
    <source>
        <dbReference type="RuleBase" id="RU362080"/>
    </source>
</evidence>
<dbReference type="STRING" id="545694.TREPR_1184"/>
<dbReference type="Pfam" id="PF02604">
    <property type="entry name" value="PhdYeFM_antitox"/>
    <property type="match status" value="1"/>
</dbReference>
<protein>
    <recommendedName>
        <fullName evidence="2">Antitoxin</fullName>
    </recommendedName>
</protein>
<comment type="similarity">
    <text evidence="1 2">Belongs to the phD/YefM antitoxin family.</text>
</comment>
<dbReference type="SUPFAM" id="SSF143120">
    <property type="entry name" value="YefM-like"/>
    <property type="match status" value="1"/>
</dbReference>
<dbReference type="Gene3D" id="3.40.1620.10">
    <property type="entry name" value="YefM-like domain"/>
    <property type="match status" value="1"/>
</dbReference>
<reference evidence="4" key="1">
    <citation type="submission" date="2009-12" db="EMBL/GenBank/DDBJ databases">
        <title>Complete sequence of Treponema primitia strain ZAS-2.</title>
        <authorList>
            <person name="Tetu S.G."/>
            <person name="Matson E."/>
            <person name="Ren Q."/>
            <person name="Seshadri R."/>
            <person name="Elbourne L."/>
            <person name="Hassan K.A."/>
            <person name="Durkin A."/>
            <person name="Radune D."/>
            <person name="Mohamoud Y."/>
            <person name="Shay R."/>
            <person name="Jin S."/>
            <person name="Zhang X."/>
            <person name="Lucey K."/>
            <person name="Ballor N.R."/>
            <person name="Ottesen E."/>
            <person name="Rosenthal R."/>
            <person name="Allen A."/>
            <person name="Leadbetter J.R."/>
            <person name="Paulsen I.T."/>
        </authorList>
    </citation>
    <scope>NUCLEOTIDE SEQUENCE [LARGE SCALE GENOMIC DNA]</scope>
    <source>
        <strain evidence="4">ATCC BAA-887 / DSM 12427 / ZAS-2</strain>
    </source>
</reference>
<dbReference type="OrthoDB" id="361281at2"/>
<dbReference type="NCBIfam" id="TIGR01552">
    <property type="entry name" value="phd_fam"/>
    <property type="match status" value="1"/>
</dbReference>
<dbReference type="RefSeq" id="WP_015708889.1">
    <property type="nucleotide sequence ID" value="NC_015578.1"/>
</dbReference>
<dbReference type="KEGG" id="tpi:TREPR_1184"/>
<dbReference type="Proteomes" id="UP000009223">
    <property type="component" value="Chromosome"/>
</dbReference>
<dbReference type="HOGENOM" id="CLU_163140_1_1_12"/>
<gene>
    <name evidence="3" type="ordered locus">TREPR_1184</name>
</gene>
<dbReference type="EMBL" id="CP001843">
    <property type="protein sequence ID" value="AEF83572.1"/>
    <property type="molecule type" value="Genomic_DNA"/>
</dbReference>
<accession>F5YGU4</accession>
<organism evidence="3 4">
    <name type="scientific">Treponema primitia (strain ATCC BAA-887 / DSM 12427 / ZAS-2)</name>
    <dbReference type="NCBI Taxonomy" id="545694"/>
    <lineage>
        <taxon>Bacteria</taxon>
        <taxon>Pseudomonadati</taxon>
        <taxon>Spirochaetota</taxon>
        <taxon>Spirochaetia</taxon>
        <taxon>Spirochaetales</taxon>
        <taxon>Treponemataceae</taxon>
        <taxon>Treponema</taxon>
    </lineage>
</organism>
<sequence length="88" mass="10092">MTAQLKSNIWQLQDAKAKFSEVIKSAAKSPQIITVRGEETAVILSMDKYRGLMGKRPSFIEALMNCPWPDVELELPDRKAEEWRDIEL</sequence>
<evidence type="ECO:0000313" key="4">
    <source>
        <dbReference type="Proteomes" id="UP000009223"/>
    </source>
</evidence>
<dbReference type="AlphaFoldDB" id="F5YGU4"/>
<keyword evidence="4" id="KW-1185">Reference proteome</keyword>
<dbReference type="InterPro" id="IPR006442">
    <property type="entry name" value="Antitoxin_Phd/YefM"/>
</dbReference>
<name>F5YGU4_TREPZ</name>
<evidence type="ECO:0000313" key="3">
    <source>
        <dbReference type="EMBL" id="AEF83572.1"/>
    </source>
</evidence>
<dbReference type="eggNOG" id="COG2161">
    <property type="taxonomic scope" value="Bacteria"/>
</dbReference>
<comment type="function">
    <text evidence="2">Antitoxin component of a type II toxin-antitoxin (TA) system.</text>
</comment>